<dbReference type="WBParaSite" id="maker-uti_cns_0008550-snap-gene-0.4-mRNA-1">
    <property type="protein sequence ID" value="maker-uti_cns_0008550-snap-gene-0.4-mRNA-1"/>
    <property type="gene ID" value="maker-uti_cns_0008550-snap-gene-0.4"/>
</dbReference>
<dbReference type="InterPro" id="IPR011993">
    <property type="entry name" value="PH-like_dom_sf"/>
</dbReference>
<accession>A0A1I8HXL3</accession>
<dbReference type="InterPro" id="IPR035899">
    <property type="entry name" value="DBL_dom_sf"/>
</dbReference>
<dbReference type="AlphaFoldDB" id="A0A1I8HXL3"/>
<dbReference type="GO" id="GO:0005085">
    <property type="term" value="F:guanyl-nucleotide exchange factor activity"/>
    <property type="evidence" value="ECO:0007669"/>
    <property type="project" value="InterPro"/>
</dbReference>
<dbReference type="Gene3D" id="2.30.29.30">
    <property type="entry name" value="Pleckstrin-homology domain (PH domain)/Phosphotyrosine-binding domain (PTB)"/>
    <property type="match status" value="1"/>
</dbReference>
<dbReference type="PANTHER" id="PTHR46001">
    <property type="entry name" value="TIAM (MAMMALIAN TUMOR INVASION AND METASTASIS FACTOR) HOMOLOG"/>
    <property type="match status" value="1"/>
</dbReference>
<dbReference type="GO" id="GO:0007264">
    <property type="term" value="P:small GTPase-mediated signal transduction"/>
    <property type="evidence" value="ECO:0007669"/>
    <property type="project" value="InterPro"/>
</dbReference>
<evidence type="ECO:0000313" key="2">
    <source>
        <dbReference type="Proteomes" id="UP000095280"/>
    </source>
</evidence>
<dbReference type="SUPFAM" id="SSF50729">
    <property type="entry name" value="PH domain-like"/>
    <property type="match status" value="1"/>
</dbReference>
<dbReference type="Proteomes" id="UP000095280">
    <property type="component" value="Unplaced"/>
</dbReference>
<evidence type="ECO:0000313" key="3">
    <source>
        <dbReference type="WBParaSite" id="maker-uti_cns_0008550-snap-gene-0.4-mRNA-1"/>
    </source>
</evidence>
<dbReference type="SUPFAM" id="SSF48065">
    <property type="entry name" value="DBL homology domain (DH-domain)"/>
    <property type="match status" value="1"/>
</dbReference>
<dbReference type="Pfam" id="PF23014">
    <property type="entry name" value="PH_Tiam1"/>
    <property type="match status" value="1"/>
</dbReference>
<evidence type="ECO:0000259" key="1">
    <source>
        <dbReference type="Pfam" id="PF23014"/>
    </source>
</evidence>
<protein>
    <submittedName>
        <fullName evidence="3">DH domain-containing protein</fullName>
    </submittedName>
</protein>
<keyword evidence="2" id="KW-1185">Reference proteome</keyword>
<dbReference type="InterPro" id="IPR043537">
    <property type="entry name" value="Tiam1/Tiam2/Sif"/>
</dbReference>
<reference evidence="3" key="1">
    <citation type="submission" date="2016-11" db="UniProtKB">
        <authorList>
            <consortium name="WormBaseParasite"/>
        </authorList>
    </citation>
    <scope>IDENTIFICATION</scope>
</reference>
<proteinExistence type="predicted"/>
<sequence>MQFLQHQSSGSVDDHRTATAREAGADINSLMQAPVQRIGKYPAVLQGLHSLAQQGRRGASRRRAPVAAHVNEMQQIRQDFGATFDELAELFHQVYPHKLPVDLSIGELRMFGTVEWLNSAESLGGSQADQQQQQQQQHPQLCTSCFVFRHAVVLLCQEPRPTDEAANTVGNYDLIRFQTVIPATDVQVRCGLSNDTQRSYLWDLVHLASIEDNRVEKLYQLANSSAEARDDFLKTIRHAVRDAARVATEQHQQQHQAPQMRHQ</sequence>
<dbReference type="InterPro" id="IPR055230">
    <property type="entry name" value="PH_Tiam1/2"/>
</dbReference>
<feature type="domain" description="Tiam1/2 second PH-like" evidence="1">
    <location>
        <begin position="80"/>
        <end position="246"/>
    </location>
</feature>
<name>A0A1I8HXL3_9PLAT</name>
<dbReference type="PANTHER" id="PTHR46001:SF3">
    <property type="entry name" value="PROTEIN STILL LIFE, ISOFORM SIF TYPE 1"/>
    <property type="match status" value="1"/>
</dbReference>
<organism evidence="2 3">
    <name type="scientific">Macrostomum lignano</name>
    <dbReference type="NCBI Taxonomy" id="282301"/>
    <lineage>
        <taxon>Eukaryota</taxon>
        <taxon>Metazoa</taxon>
        <taxon>Spiralia</taxon>
        <taxon>Lophotrochozoa</taxon>
        <taxon>Platyhelminthes</taxon>
        <taxon>Rhabditophora</taxon>
        <taxon>Macrostomorpha</taxon>
        <taxon>Macrostomida</taxon>
        <taxon>Macrostomidae</taxon>
        <taxon>Macrostomum</taxon>
    </lineage>
</organism>